<gene>
    <name evidence="1" type="ORF">FIL70_07515</name>
</gene>
<evidence type="ECO:0000313" key="2">
    <source>
        <dbReference type="Proteomes" id="UP000311469"/>
    </source>
</evidence>
<name>A0A5B8CJY0_SPHSA</name>
<sequence length="64" mass="7157">MIDFLEEWLKMRAGAAPVWVTYGPDHAPVERVLKAVDAVGVVFHGGQRGEAFPWHAIYKITPKP</sequence>
<protein>
    <submittedName>
        <fullName evidence="1">Uncharacterized protein</fullName>
    </submittedName>
</protein>
<reference evidence="1 2" key="1">
    <citation type="submission" date="2019-06" db="EMBL/GenBank/DDBJ databases">
        <title>Genome organization and adaptive potential of archetypical organophosphate degarding Sphingobium fuliginis ATCC 27551.</title>
        <authorList>
            <person name="Sarwar A."/>
            <person name="Parthasarathy S."/>
            <person name="Singh C."/>
            <person name="Siddavattam D."/>
        </authorList>
    </citation>
    <scope>NUCLEOTIDE SEQUENCE [LARGE SCALE GENOMIC DNA]</scope>
    <source>
        <strain evidence="1 2">ATCC 27551</strain>
    </source>
</reference>
<dbReference type="KEGG" id="sufl:FIL70_07515"/>
<dbReference type="AlphaFoldDB" id="A0A5B8CJY0"/>
<evidence type="ECO:0000313" key="1">
    <source>
        <dbReference type="EMBL" id="QDC37091.1"/>
    </source>
</evidence>
<organism evidence="1 2">
    <name type="scientific">Sphingobium fuliginis ATCC 27551</name>
    <dbReference type="NCBI Taxonomy" id="1208342"/>
    <lineage>
        <taxon>Bacteria</taxon>
        <taxon>Pseudomonadati</taxon>
        <taxon>Pseudomonadota</taxon>
        <taxon>Alphaproteobacteria</taxon>
        <taxon>Sphingomonadales</taxon>
        <taxon>Sphingomonadaceae</taxon>
        <taxon>Sphingobium</taxon>
    </lineage>
</organism>
<dbReference type="EMBL" id="CP041016">
    <property type="protein sequence ID" value="QDC37091.1"/>
    <property type="molecule type" value="Genomic_DNA"/>
</dbReference>
<dbReference type="RefSeq" id="WP_140041932.1">
    <property type="nucleotide sequence ID" value="NZ_CP041016.1"/>
</dbReference>
<proteinExistence type="predicted"/>
<accession>A0A5B8CJY0</accession>
<dbReference type="Proteomes" id="UP000311469">
    <property type="component" value="Chromosome cSF1"/>
</dbReference>